<evidence type="ECO:0000259" key="9">
    <source>
        <dbReference type="PROSITE" id="PS50850"/>
    </source>
</evidence>
<evidence type="ECO:0000256" key="4">
    <source>
        <dbReference type="ARBA" id="ARBA00022989"/>
    </source>
</evidence>
<name>A0A8H3I5E8_9LECA</name>
<dbReference type="Gene3D" id="1.20.1250.20">
    <property type="entry name" value="MFS general substrate transporter like domains"/>
    <property type="match status" value="1"/>
</dbReference>
<keyword evidence="2" id="KW-0813">Transport</keyword>
<comment type="subcellular location">
    <subcellularLocation>
        <location evidence="1">Membrane</location>
        <topology evidence="1">Multi-pass membrane protein</topology>
    </subcellularLocation>
</comment>
<dbReference type="Proteomes" id="UP000664521">
    <property type="component" value="Unassembled WGS sequence"/>
</dbReference>
<comment type="similarity">
    <text evidence="6">Belongs to the major facilitator superfamily. Spinster (TC 2.A.1.49) family.</text>
</comment>
<feature type="transmembrane region" description="Helical" evidence="8">
    <location>
        <begin position="407"/>
        <end position="427"/>
    </location>
</feature>
<dbReference type="InterPro" id="IPR044770">
    <property type="entry name" value="MFS_spinster-like"/>
</dbReference>
<dbReference type="GO" id="GO:0022857">
    <property type="term" value="F:transmembrane transporter activity"/>
    <property type="evidence" value="ECO:0007669"/>
    <property type="project" value="InterPro"/>
</dbReference>
<comment type="caution">
    <text evidence="10">The sequence shown here is derived from an EMBL/GenBank/DDBJ whole genome shotgun (WGS) entry which is preliminary data.</text>
</comment>
<keyword evidence="5 8" id="KW-0472">Membrane</keyword>
<feature type="transmembrane region" description="Helical" evidence="8">
    <location>
        <begin position="310"/>
        <end position="332"/>
    </location>
</feature>
<dbReference type="InterPro" id="IPR011701">
    <property type="entry name" value="MFS"/>
</dbReference>
<feature type="transmembrane region" description="Helical" evidence="8">
    <location>
        <begin position="269"/>
        <end position="290"/>
    </location>
</feature>
<feature type="domain" description="Major facilitator superfamily (MFS) profile" evidence="9">
    <location>
        <begin position="41"/>
        <end position="515"/>
    </location>
</feature>
<evidence type="ECO:0000256" key="3">
    <source>
        <dbReference type="ARBA" id="ARBA00022692"/>
    </source>
</evidence>
<feature type="region of interest" description="Disordered" evidence="7">
    <location>
        <begin position="1"/>
        <end position="23"/>
    </location>
</feature>
<evidence type="ECO:0000313" key="11">
    <source>
        <dbReference type="Proteomes" id="UP000664521"/>
    </source>
</evidence>
<feature type="transmembrane region" description="Helical" evidence="8">
    <location>
        <begin position="196"/>
        <end position="218"/>
    </location>
</feature>
<keyword evidence="3 8" id="KW-0812">Transmembrane</keyword>
<feature type="transmembrane region" description="Helical" evidence="8">
    <location>
        <begin position="379"/>
        <end position="400"/>
    </location>
</feature>
<accession>A0A8H3I5E8</accession>
<feature type="transmembrane region" description="Helical" evidence="8">
    <location>
        <begin position="35"/>
        <end position="52"/>
    </location>
</feature>
<organism evidence="10 11">
    <name type="scientific">Heterodermia speciosa</name>
    <dbReference type="NCBI Taxonomy" id="116794"/>
    <lineage>
        <taxon>Eukaryota</taxon>
        <taxon>Fungi</taxon>
        <taxon>Dikarya</taxon>
        <taxon>Ascomycota</taxon>
        <taxon>Pezizomycotina</taxon>
        <taxon>Lecanoromycetes</taxon>
        <taxon>OSLEUM clade</taxon>
        <taxon>Lecanoromycetidae</taxon>
        <taxon>Caliciales</taxon>
        <taxon>Physciaceae</taxon>
        <taxon>Heterodermia</taxon>
    </lineage>
</organism>
<dbReference type="EMBL" id="CAJPDS010000002">
    <property type="protein sequence ID" value="CAF9903995.1"/>
    <property type="molecule type" value="Genomic_DNA"/>
</dbReference>
<keyword evidence="4 8" id="KW-1133">Transmembrane helix</keyword>
<dbReference type="Pfam" id="PF07690">
    <property type="entry name" value="MFS_1"/>
    <property type="match status" value="1"/>
</dbReference>
<dbReference type="GO" id="GO:0016020">
    <property type="term" value="C:membrane"/>
    <property type="evidence" value="ECO:0007669"/>
    <property type="project" value="UniProtKB-SubCell"/>
</dbReference>
<evidence type="ECO:0000256" key="2">
    <source>
        <dbReference type="ARBA" id="ARBA00022448"/>
    </source>
</evidence>
<evidence type="ECO:0000256" key="8">
    <source>
        <dbReference type="SAM" id="Phobius"/>
    </source>
</evidence>
<keyword evidence="11" id="KW-1185">Reference proteome</keyword>
<gene>
    <name evidence="10" type="ORF">HETSPECPRED_003302</name>
</gene>
<dbReference type="PROSITE" id="PS50850">
    <property type="entry name" value="MFS"/>
    <property type="match status" value="1"/>
</dbReference>
<feature type="transmembrane region" description="Helical" evidence="8">
    <location>
        <begin position="80"/>
        <end position="100"/>
    </location>
</feature>
<dbReference type="AlphaFoldDB" id="A0A8H3I5E8"/>
<dbReference type="PANTHER" id="PTHR23505:SF79">
    <property type="entry name" value="PROTEIN SPINSTER"/>
    <property type="match status" value="1"/>
</dbReference>
<evidence type="ECO:0000256" key="7">
    <source>
        <dbReference type="SAM" id="MobiDB-lite"/>
    </source>
</evidence>
<reference evidence="10" key="1">
    <citation type="submission" date="2021-03" db="EMBL/GenBank/DDBJ databases">
        <authorList>
            <person name="Tagirdzhanova G."/>
        </authorList>
    </citation>
    <scope>NUCLEOTIDE SEQUENCE</scope>
</reference>
<feature type="transmembrane region" description="Helical" evidence="8">
    <location>
        <begin position="447"/>
        <end position="468"/>
    </location>
</feature>
<feature type="transmembrane region" description="Helical" evidence="8">
    <location>
        <begin position="138"/>
        <end position="158"/>
    </location>
</feature>
<dbReference type="SUPFAM" id="SSF103473">
    <property type="entry name" value="MFS general substrate transporter"/>
    <property type="match status" value="1"/>
</dbReference>
<protein>
    <recommendedName>
        <fullName evidence="9">Major facilitator superfamily (MFS) profile domain-containing protein</fullName>
    </recommendedName>
</protein>
<feature type="transmembrane region" description="Helical" evidence="8">
    <location>
        <begin position="170"/>
        <end position="190"/>
    </location>
</feature>
<evidence type="ECO:0000256" key="1">
    <source>
        <dbReference type="ARBA" id="ARBA00004141"/>
    </source>
</evidence>
<feature type="transmembrane region" description="Helical" evidence="8">
    <location>
        <begin position="107"/>
        <end position="126"/>
    </location>
</feature>
<dbReference type="PANTHER" id="PTHR23505">
    <property type="entry name" value="SPINSTER"/>
    <property type="match status" value="1"/>
</dbReference>
<feature type="transmembrane region" description="Helical" evidence="8">
    <location>
        <begin position="489"/>
        <end position="513"/>
    </location>
</feature>
<dbReference type="OrthoDB" id="3639251at2759"/>
<evidence type="ECO:0000313" key="10">
    <source>
        <dbReference type="EMBL" id="CAF9903995.1"/>
    </source>
</evidence>
<proteinExistence type="inferred from homology"/>
<evidence type="ECO:0000256" key="5">
    <source>
        <dbReference type="ARBA" id="ARBA00023136"/>
    </source>
</evidence>
<sequence>MEKSGIDQEIESSDHDTTDQLSQDNDLTLRPNVPVWRIAICLTLLFLNYFLAQFDKFVLSYFQDEVVTSLSLSQSEYGLLSGYATGIVYALLALPTAYVADYTKARVWVLMVSALWWSLCVIFQGLSNNFWQILLARIGMGIGQAPVEAISVSLISDLMGKEYVFFGESVLYVGVYVGEAISAQIAVAFARTNTSWSTALIAIGIVGIVVALLVRLCVRDPPRQSSLVDSTYVNQLGKHSSNGSTSRKLVQARSDIAATFRYILCMHSFWLLTLSAAFRQLAGNVFGYYMPTYLSSLYPSHPNLLSRYGIIVGVVGSVAVLLGGILTSAFWTRTKMLPLYLTGVGGMLSSVFVLLMIFSRSVTGGSEGNGVPVLYGTMAAAYMTAELWLGAVNSLIALLLPPRYKTFGLSIWAATQVLIYSAGPEIIGLALKNVDSSSQAYLDRTRIALAVIIPIGYWLAGIGLLLALPLVKTDLRRDFVATGLGSRRIAGFSFFAFVIGGMVIGLFVASLVYKA</sequence>
<feature type="compositionally biased region" description="Basic and acidic residues" evidence="7">
    <location>
        <begin position="1"/>
        <end position="18"/>
    </location>
</feature>
<evidence type="ECO:0000256" key="6">
    <source>
        <dbReference type="ARBA" id="ARBA00024338"/>
    </source>
</evidence>
<feature type="transmembrane region" description="Helical" evidence="8">
    <location>
        <begin position="339"/>
        <end position="359"/>
    </location>
</feature>
<dbReference type="InterPro" id="IPR036259">
    <property type="entry name" value="MFS_trans_sf"/>
</dbReference>
<dbReference type="InterPro" id="IPR020846">
    <property type="entry name" value="MFS_dom"/>
</dbReference>